<dbReference type="Proteomes" id="UP000295662">
    <property type="component" value="Unassembled WGS sequence"/>
</dbReference>
<comment type="caution">
    <text evidence="1">The sequence shown here is derived from an EMBL/GenBank/DDBJ whole genome shotgun (WGS) entry which is preliminary data.</text>
</comment>
<evidence type="ECO:0000313" key="1">
    <source>
        <dbReference type="EMBL" id="TDU81870.1"/>
    </source>
</evidence>
<keyword evidence="2" id="KW-1185">Reference proteome</keyword>
<sequence length="159" mass="18106">MQWDNVQHNCHSLVVKETDRAGILGKMEGFWRGVAADVLPLIPTDVWDHLLIDVRGVDGGISIYPQHTAKPPFRVAWARLDLHQLARDFEVLDESELEEGGRSSEINRMYATMLVDAAKHARLPDLLERAQSVMLRFVAYSEDKTPPFLELEMNVRANQ</sequence>
<evidence type="ECO:0000313" key="2">
    <source>
        <dbReference type="Proteomes" id="UP000295662"/>
    </source>
</evidence>
<organism evidence="1 2">
    <name type="scientific">Prosthecobacter fusiformis</name>
    <dbReference type="NCBI Taxonomy" id="48464"/>
    <lineage>
        <taxon>Bacteria</taxon>
        <taxon>Pseudomonadati</taxon>
        <taxon>Verrucomicrobiota</taxon>
        <taxon>Verrucomicrobiia</taxon>
        <taxon>Verrucomicrobiales</taxon>
        <taxon>Verrucomicrobiaceae</taxon>
        <taxon>Prosthecobacter</taxon>
    </lineage>
</organism>
<proteinExistence type="predicted"/>
<accession>A0A4R7SRJ6</accession>
<reference evidence="1 2" key="1">
    <citation type="submission" date="2019-03" db="EMBL/GenBank/DDBJ databases">
        <title>Genomic Encyclopedia of Archaeal and Bacterial Type Strains, Phase II (KMG-II): from individual species to whole genera.</title>
        <authorList>
            <person name="Goeker M."/>
        </authorList>
    </citation>
    <scope>NUCLEOTIDE SEQUENCE [LARGE SCALE GENOMIC DNA]</scope>
    <source>
        <strain evidence="1 2">ATCC 25309</strain>
    </source>
</reference>
<dbReference type="RefSeq" id="WP_133793783.1">
    <property type="nucleotide sequence ID" value="NZ_SOCA01000001.1"/>
</dbReference>
<protein>
    <submittedName>
        <fullName evidence="1">Uncharacterized protein</fullName>
    </submittedName>
</protein>
<name>A0A4R7SRJ6_9BACT</name>
<dbReference type="AlphaFoldDB" id="A0A4R7SRJ6"/>
<gene>
    <name evidence="1" type="ORF">EI77_01182</name>
</gene>
<dbReference type="EMBL" id="SOCA01000001">
    <property type="protein sequence ID" value="TDU81870.1"/>
    <property type="molecule type" value="Genomic_DNA"/>
</dbReference>